<evidence type="ECO:0000256" key="2">
    <source>
        <dbReference type="ARBA" id="ARBA00023157"/>
    </source>
</evidence>
<dbReference type="GO" id="GO:0043005">
    <property type="term" value="C:neuron projection"/>
    <property type="evidence" value="ECO:0007669"/>
    <property type="project" value="TreeGrafter"/>
</dbReference>
<dbReference type="AlphaFoldDB" id="A0AA40G6I1"/>
<keyword evidence="2" id="KW-1015">Disulfide bond</keyword>
<comment type="caution">
    <text evidence="5">The sequence shown here is derived from an EMBL/GenBank/DDBJ whole genome shotgun (WGS) entry which is preliminary data.</text>
</comment>
<dbReference type="PANTHER" id="PTHR12231:SF271">
    <property type="entry name" value="DPR-INTERACTING PROTEIN GAMMA"/>
    <property type="match status" value="1"/>
</dbReference>
<dbReference type="Pfam" id="PF13927">
    <property type="entry name" value="Ig_3"/>
    <property type="match status" value="1"/>
</dbReference>
<evidence type="ECO:0000313" key="5">
    <source>
        <dbReference type="EMBL" id="KAK1131972.1"/>
    </source>
</evidence>
<dbReference type="InterPro" id="IPR007110">
    <property type="entry name" value="Ig-like_dom"/>
</dbReference>
<dbReference type="InterPro" id="IPR013783">
    <property type="entry name" value="Ig-like_fold"/>
</dbReference>
<protein>
    <recommendedName>
        <fullName evidence="4">Ig-like domain-containing protein</fullName>
    </recommendedName>
</protein>
<dbReference type="Gene3D" id="2.60.40.10">
    <property type="entry name" value="Immunoglobulins"/>
    <property type="match status" value="1"/>
</dbReference>
<dbReference type="InterPro" id="IPR051170">
    <property type="entry name" value="Neural/epithelial_adhesion"/>
</dbReference>
<gene>
    <name evidence="5" type="ORF">K0M31_016114</name>
</gene>
<dbReference type="PANTHER" id="PTHR12231">
    <property type="entry name" value="CTX-RELATED TYPE I TRANSMEMBRANE PROTEIN"/>
    <property type="match status" value="1"/>
</dbReference>
<keyword evidence="6" id="KW-1185">Reference proteome</keyword>
<dbReference type="PROSITE" id="PS50835">
    <property type="entry name" value="IG_LIKE"/>
    <property type="match status" value="1"/>
</dbReference>
<evidence type="ECO:0000256" key="3">
    <source>
        <dbReference type="ARBA" id="ARBA00023319"/>
    </source>
</evidence>
<feature type="domain" description="Ig-like" evidence="4">
    <location>
        <begin position="19"/>
        <end position="72"/>
    </location>
</feature>
<dbReference type="Proteomes" id="UP001177670">
    <property type="component" value="Unassembled WGS sequence"/>
</dbReference>
<dbReference type="InterPro" id="IPR036179">
    <property type="entry name" value="Ig-like_dom_sf"/>
</dbReference>
<name>A0AA40G6I1_9HYME</name>
<organism evidence="5 6">
    <name type="scientific">Melipona bicolor</name>
    <dbReference type="NCBI Taxonomy" id="60889"/>
    <lineage>
        <taxon>Eukaryota</taxon>
        <taxon>Metazoa</taxon>
        <taxon>Ecdysozoa</taxon>
        <taxon>Arthropoda</taxon>
        <taxon>Hexapoda</taxon>
        <taxon>Insecta</taxon>
        <taxon>Pterygota</taxon>
        <taxon>Neoptera</taxon>
        <taxon>Endopterygota</taxon>
        <taxon>Hymenoptera</taxon>
        <taxon>Apocrita</taxon>
        <taxon>Aculeata</taxon>
        <taxon>Apoidea</taxon>
        <taxon>Anthophila</taxon>
        <taxon>Apidae</taxon>
        <taxon>Melipona</taxon>
    </lineage>
</organism>
<evidence type="ECO:0000256" key="1">
    <source>
        <dbReference type="ARBA" id="ARBA00022737"/>
    </source>
</evidence>
<reference evidence="5" key="1">
    <citation type="submission" date="2021-10" db="EMBL/GenBank/DDBJ databases">
        <title>Melipona bicolor Genome sequencing and assembly.</title>
        <authorList>
            <person name="Araujo N.S."/>
            <person name="Arias M.C."/>
        </authorList>
    </citation>
    <scope>NUCLEOTIDE SEQUENCE</scope>
    <source>
        <strain evidence="5">USP_2M_L1-L4_2017</strain>
        <tissue evidence="5">Whole body</tissue>
    </source>
</reference>
<keyword evidence="3" id="KW-0393">Immunoglobulin domain</keyword>
<proteinExistence type="predicted"/>
<evidence type="ECO:0000313" key="6">
    <source>
        <dbReference type="Proteomes" id="UP001177670"/>
    </source>
</evidence>
<dbReference type="EMBL" id="JAHYIQ010000005">
    <property type="protein sequence ID" value="KAK1131972.1"/>
    <property type="molecule type" value="Genomic_DNA"/>
</dbReference>
<sequence length="72" mass="7679">MNNVYQDALFLNALQSLPPDIVYGGDTSADLAVSEGDNATLSCRATGRPTPRVSWRREDGEPILIRASSAGT</sequence>
<evidence type="ECO:0000259" key="4">
    <source>
        <dbReference type="PROSITE" id="PS50835"/>
    </source>
</evidence>
<dbReference type="SUPFAM" id="SSF48726">
    <property type="entry name" value="Immunoglobulin"/>
    <property type="match status" value="1"/>
</dbReference>
<keyword evidence="1" id="KW-0677">Repeat</keyword>
<accession>A0AA40G6I1</accession>